<dbReference type="GO" id="GO:0016020">
    <property type="term" value="C:membrane"/>
    <property type="evidence" value="ECO:0007669"/>
    <property type="project" value="UniProtKB-SubCell"/>
</dbReference>
<sequence length="80" mass="8843">MLVLTGNPMYRPALVDFCSLVTHGHSLMICGNVSLNDPTVNIQFDQKDEGETWLKKRAAKAFYQPIVAPTVRQGAIALLQ</sequence>
<dbReference type="Proteomes" id="UP000663873">
    <property type="component" value="Unassembled WGS sequence"/>
</dbReference>
<dbReference type="GO" id="GO:0055078">
    <property type="term" value="P:sodium ion homeostasis"/>
    <property type="evidence" value="ECO:0007669"/>
    <property type="project" value="TreeGrafter"/>
</dbReference>
<evidence type="ECO:0000313" key="6">
    <source>
        <dbReference type="EMBL" id="CAF4734391.1"/>
    </source>
</evidence>
<dbReference type="GO" id="GO:0008511">
    <property type="term" value="F:sodium:potassium:chloride symporter activity"/>
    <property type="evidence" value="ECO:0007669"/>
    <property type="project" value="TreeGrafter"/>
</dbReference>
<dbReference type="GO" id="GO:0055064">
    <property type="term" value="P:chloride ion homeostasis"/>
    <property type="evidence" value="ECO:0007669"/>
    <property type="project" value="TreeGrafter"/>
</dbReference>
<dbReference type="GO" id="GO:1990573">
    <property type="term" value="P:potassium ion import across plasma membrane"/>
    <property type="evidence" value="ECO:0007669"/>
    <property type="project" value="TreeGrafter"/>
</dbReference>
<organism evidence="6 7">
    <name type="scientific">Rotaria socialis</name>
    <dbReference type="NCBI Taxonomy" id="392032"/>
    <lineage>
        <taxon>Eukaryota</taxon>
        <taxon>Metazoa</taxon>
        <taxon>Spiralia</taxon>
        <taxon>Gnathifera</taxon>
        <taxon>Rotifera</taxon>
        <taxon>Eurotatoria</taxon>
        <taxon>Bdelloidea</taxon>
        <taxon>Philodinida</taxon>
        <taxon>Philodinidae</taxon>
        <taxon>Rotaria</taxon>
    </lineage>
</organism>
<evidence type="ECO:0000313" key="7">
    <source>
        <dbReference type="Proteomes" id="UP000663873"/>
    </source>
</evidence>
<comment type="caution">
    <text evidence="6">The sequence shown here is derived from an EMBL/GenBank/DDBJ whole genome shotgun (WGS) entry which is preliminary data.</text>
</comment>
<dbReference type="AlphaFoldDB" id="A0A821K8N5"/>
<keyword evidence="2" id="KW-0812">Transmembrane</keyword>
<keyword evidence="3" id="KW-1133">Transmembrane helix</keyword>
<proteinExistence type="predicted"/>
<dbReference type="InterPro" id="IPR018491">
    <property type="entry name" value="SLC12_C"/>
</dbReference>
<dbReference type="EMBL" id="CAJOBP010038332">
    <property type="protein sequence ID" value="CAF4734391.1"/>
    <property type="molecule type" value="Genomic_DNA"/>
</dbReference>
<protein>
    <recommendedName>
        <fullName evidence="5">SLC12A transporter C-terminal domain-containing protein</fullName>
    </recommendedName>
</protein>
<reference evidence="6" key="1">
    <citation type="submission" date="2021-02" db="EMBL/GenBank/DDBJ databases">
        <authorList>
            <person name="Nowell W R."/>
        </authorList>
    </citation>
    <scope>NUCLEOTIDE SEQUENCE</scope>
</reference>
<evidence type="ECO:0000256" key="2">
    <source>
        <dbReference type="ARBA" id="ARBA00022692"/>
    </source>
</evidence>
<dbReference type="GO" id="GO:0055075">
    <property type="term" value="P:potassium ion homeostasis"/>
    <property type="evidence" value="ECO:0007669"/>
    <property type="project" value="TreeGrafter"/>
</dbReference>
<dbReference type="GO" id="GO:0006884">
    <property type="term" value="P:cell volume homeostasis"/>
    <property type="evidence" value="ECO:0007669"/>
    <property type="project" value="TreeGrafter"/>
</dbReference>
<dbReference type="PANTHER" id="PTHR11827:SF103">
    <property type="entry name" value="SODIUM CHLORIDE COTRANSPORTER 69, ISOFORM E"/>
    <property type="match status" value="1"/>
</dbReference>
<evidence type="ECO:0000256" key="4">
    <source>
        <dbReference type="ARBA" id="ARBA00023136"/>
    </source>
</evidence>
<keyword evidence="7" id="KW-1185">Reference proteome</keyword>
<feature type="non-terminal residue" evidence="6">
    <location>
        <position position="1"/>
    </location>
</feature>
<evidence type="ECO:0000256" key="1">
    <source>
        <dbReference type="ARBA" id="ARBA00004141"/>
    </source>
</evidence>
<dbReference type="PANTHER" id="PTHR11827">
    <property type="entry name" value="SOLUTE CARRIER FAMILY 12, CATION COTRANSPORTERS"/>
    <property type="match status" value="1"/>
</dbReference>
<accession>A0A821K8N5</accession>
<name>A0A821K8N5_9BILA</name>
<evidence type="ECO:0000259" key="5">
    <source>
        <dbReference type="Pfam" id="PF03522"/>
    </source>
</evidence>
<comment type="subcellular location">
    <subcellularLocation>
        <location evidence="1">Membrane</location>
        <topology evidence="1">Multi-pass membrane protein</topology>
    </subcellularLocation>
</comment>
<dbReference type="Pfam" id="PF03522">
    <property type="entry name" value="SLC12"/>
    <property type="match status" value="1"/>
</dbReference>
<feature type="domain" description="SLC12A transporter C-terminal" evidence="5">
    <location>
        <begin position="11"/>
        <end position="80"/>
    </location>
</feature>
<keyword evidence="4" id="KW-0472">Membrane</keyword>
<dbReference type="InterPro" id="IPR004842">
    <property type="entry name" value="SLC12A_fam"/>
</dbReference>
<gene>
    <name evidence="6" type="ORF">UJA718_LOCUS37970</name>
</gene>
<evidence type="ECO:0000256" key="3">
    <source>
        <dbReference type="ARBA" id="ARBA00022989"/>
    </source>
</evidence>